<dbReference type="OrthoDB" id="9983560at2759"/>
<dbReference type="GO" id="GO:0016491">
    <property type="term" value="F:oxidoreductase activity"/>
    <property type="evidence" value="ECO:0007669"/>
    <property type="project" value="UniProtKB-KW"/>
</dbReference>
<feature type="signal peptide" evidence="3">
    <location>
        <begin position="1"/>
        <end position="22"/>
    </location>
</feature>
<dbReference type="Pfam" id="PF08031">
    <property type="entry name" value="BBE"/>
    <property type="match status" value="1"/>
</dbReference>
<dbReference type="InterPro" id="IPR012951">
    <property type="entry name" value="BBE"/>
</dbReference>
<organism evidence="5 6">
    <name type="scientific">Madurella mycetomatis</name>
    <dbReference type="NCBI Taxonomy" id="100816"/>
    <lineage>
        <taxon>Eukaryota</taxon>
        <taxon>Fungi</taxon>
        <taxon>Dikarya</taxon>
        <taxon>Ascomycota</taxon>
        <taxon>Pezizomycotina</taxon>
        <taxon>Sordariomycetes</taxon>
        <taxon>Sordariomycetidae</taxon>
        <taxon>Sordariales</taxon>
        <taxon>Sordariales incertae sedis</taxon>
        <taxon>Madurella</taxon>
    </lineage>
</organism>
<dbReference type="Gene3D" id="3.40.462.20">
    <property type="match status" value="1"/>
</dbReference>
<protein>
    <submittedName>
        <fullName evidence="5">6-hydroxy-D-nicotine oxidase</fullName>
    </submittedName>
</protein>
<dbReference type="InterPro" id="IPR016166">
    <property type="entry name" value="FAD-bd_PCMH"/>
</dbReference>
<feature type="domain" description="FAD-binding PCMH-type" evidence="4">
    <location>
        <begin position="172"/>
        <end position="357"/>
    </location>
</feature>
<dbReference type="PANTHER" id="PTHR13878">
    <property type="entry name" value="GULONOLACTONE OXIDASE"/>
    <property type="match status" value="1"/>
</dbReference>
<dbReference type="GO" id="GO:0071949">
    <property type="term" value="F:FAD binding"/>
    <property type="evidence" value="ECO:0007669"/>
    <property type="project" value="InterPro"/>
</dbReference>
<dbReference type="InterPro" id="IPR050432">
    <property type="entry name" value="FAD-linked_Oxidoreductases_BP"/>
</dbReference>
<evidence type="ECO:0000256" key="3">
    <source>
        <dbReference type="SAM" id="SignalP"/>
    </source>
</evidence>
<dbReference type="SUPFAM" id="SSF56176">
    <property type="entry name" value="FAD-binding/transporter-associated domain-like"/>
    <property type="match status" value="1"/>
</dbReference>
<dbReference type="PROSITE" id="PS51387">
    <property type="entry name" value="FAD_PCMH"/>
    <property type="match status" value="1"/>
</dbReference>
<name>A0A175W505_9PEZI</name>
<dbReference type="InterPro" id="IPR016169">
    <property type="entry name" value="FAD-bd_PCMH_sub2"/>
</dbReference>
<dbReference type="STRING" id="100816.A0A175W505"/>
<comment type="caution">
    <text evidence="5">The sequence shown here is derived from an EMBL/GenBank/DDBJ whole genome shotgun (WGS) entry which is preliminary data.</text>
</comment>
<dbReference type="PANTHER" id="PTHR13878:SF91">
    <property type="entry name" value="FAD BINDING DOMAIN PROTEIN (AFU_ORTHOLOGUE AFUA_6G12070)-RELATED"/>
    <property type="match status" value="1"/>
</dbReference>
<dbReference type="VEuPathDB" id="FungiDB:MMYC01_205436"/>
<proteinExistence type="inferred from homology"/>
<dbReference type="AlphaFoldDB" id="A0A175W505"/>
<dbReference type="Gene3D" id="3.30.465.10">
    <property type="match status" value="2"/>
</dbReference>
<feature type="chain" id="PRO_5008043639" evidence="3">
    <location>
        <begin position="23"/>
        <end position="608"/>
    </location>
</feature>
<dbReference type="EMBL" id="LCTW02000124">
    <property type="protein sequence ID" value="KXX78340.1"/>
    <property type="molecule type" value="Genomic_DNA"/>
</dbReference>
<gene>
    <name evidence="5" type="ORF">MMYC01_205436</name>
</gene>
<keyword evidence="2" id="KW-0560">Oxidoreductase</keyword>
<comment type="similarity">
    <text evidence="1">Belongs to the oxygen-dependent FAD-linked oxidoreductase family.</text>
</comment>
<evidence type="ECO:0000256" key="2">
    <source>
        <dbReference type="ARBA" id="ARBA00023002"/>
    </source>
</evidence>
<reference evidence="5 6" key="1">
    <citation type="journal article" date="2016" name="Genome Announc.">
        <title>Genome Sequence of Madurella mycetomatis mm55, Isolated from a Human Mycetoma Case in Sudan.</title>
        <authorList>
            <person name="Smit S."/>
            <person name="Derks M.F."/>
            <person name="Bervoets S."/>
            <person name="Fahal A."/>
            <person name="van Leeuwen W."/>
            <person name="van Belkum A."/>
            <person name="van de Sande W.W."/>
        </authorList>
    </citation>
    <scope>NUCLEOTIDE SEQUENCE [LARGE SCALE GENOMIC DNA]</scope>
    <source>
        <strain evidence="6">mm55</strain>
    </source>
</reference>
<accession>A0A175W505</accession>
<dbReference type="InterPro" id="IPR006094">
    <property type="entry name" value="Oxid_FAD_bind_N"/>
</dbReference>
<dbReference type="Pfam" id="PF01565">
    <property type="entry name" value="FAD_binding_4"/>
    <property type="match status" value="1"/>
</dbReference>
<evidence type="ECO:0000259" key="4">
    <source>
        <dbReference type="PROSITE" id="PS51387"/>
    </source>
</evidence>
<keyword evidence="3" id="KW-0732">Signal</keyword>
<dbReference type="InterPro" id="IPR036318">
    <property type="entry name" value="FAD-bd_PCMH-like_sf"/>
</dbReference>
<evidence type="ECO:0000313" key="6">
    <source>
        <dbReference type="Proteomes" id="UP000078237"/>
    </source>
</evidence>
<dbReference type="Proteomes" id="UP000078237">
    <property type="component" value="Unassembled WGS sequence"/>
</dbReference>
<evidence type="ECO:0000256" key="1">
    <source>
        <dbReference type="ARBA" id="ARBA00005466"/>
    </source>
</evidence>
<sequence>MMQRGFSVSGVAIAILLSTVTARETIRAAPSQPLFRYEEESLTEDELQRLIETTAVADNAHLFAFDDGSAVDPDRLKSGACKEFPGDAQWPSQSTWDTFDKLLGGALIETVPLAAPCYHNLGVYDAEKCQAVRDSFSNQYTHENDPTSIFWPLYQGRTCMPTDDPNSGTCTHGGYPVYAVNISNVGQIQLAINFARNANLRLVIKNTGHCYLGKSSGAGALSIWTHNLKDITFYEHLEISGYSGPALKVGAGVTVREVYEAAHKNGVSALGGICESVGYAGGYVAGGGHTPLSGLYGMAADHVMALEIVTADGRFITVSPEETKTSFGPCAAAAAAPSGSSPPTSDTVSADTFWEAMRTYFSLFIPFTDAGTYSWFVISSPGNGSHTFSMEPFFAPNHTIESFNALVKPWFDKLHELGIPFTPNTTYHDAYYPAYASTWGSNVLLNGAGRIAIAGNRLLPRGNWEDPAKFNATFDVIRKHCELGRVLRGYHQAPRNRAYADNAVSSAFRHVVCFLILSVTGLPQTRRQPKAVSPESEFGGAYLNEANVDEPQWQSTFYGEQYSLLSELKKKWDPKEVFYATTAVGSEGWEVRDGEQGTQTQNGRLCRV</sequence>
<evidence type="ECO:0000313" key="5">
    <source>
        <dbReference type="EMBL" id="KXX78340.1"/>
    </source>
</evidence>
<keyword evidence="6" id="KW-1185">Reference proteome</keyword>